<organism evidence="17 18">
    <name type="scientific">Sphaerosporella brunnea</name>
    <dbReference type="NCBI Taxonomy" id="1250544"/>
    <lineage>
        <taxon>Eukaryota</taxon>
        <taxon>Fungi</taxon>
        <taxon>Dikarya</taxon>
        <taxon>Ascomycota</taxon>
        <taxon>Pezizomycotina</taxon>
        <taxon>Pezizomycetes</taxon>
        <taxon>Pezizales</taxon>
        <taxon>Pyronemataceae</taxon>
        <taxon>Sphaerosporella</taxon>
    </lineage>
</organism>
<dbReference type="Pfam" id="PF03443">
    <property type="entry name" value="AA9"/>
    <property type="match status" value="1"/>
</dbReference>
<dbReference type="Gene3D" id="2.70.50.70">
    <property type="match status" value="1"/>
</dbReference>
<keyword evidence="8" id="KW-0503">Monooxygenase</keyword>
<evidence type="ECO:0000256" key="5">
    <source>
        <dbReference type="ARBA" id="ARBA00023001"/>
    </source>
</evidence>
<dbReference type="InterPro" id="IPR005103">
    <property type="entry name" value="AA9_LPMO"/>
</dbReference>
<dbReference type="GO" id="GO:0004497">
    <property type="term" value="F:monooxygenase activity"/>
    <property type="evidence" value="ECO:0007669"/>
    <property type="project" value="UniProtKB-KW"/>
</dbReference>
<keyword evidence="3" id="KW-0964">Secreted</keyword>
<keyword evidence="10" id="KW-0119">Carbohydrate metabolism</keyword>
<dbReference type="SUPFAM" id="SSF49265">
    <property type="entry name" value="Fibronectin type III"/>
    <property type="match status" value="1"/>
</dbReference>
<evidence type="ECO:0000256" key="4">
    <source>
        <dbReference type="ARBA" id="ARBA00022723"/>
    </source>
</evidence>
<evidence type="ECO:0000256" key="9">
    <source>
        <dbReference type="ARBA" id="ARBA00023157"/>
    </source>
</evidence>
<keyword evidence="6" id="KW-0560">Oxidoreductase</keyword>
<keyword evidence="11" id="KW-0624">Polysaccharide degradation</keyword>
<evidence type="ECO:0000256" key="6">
    <source>
        <dbReference type="ARBA" id="ARBA00023002"/>
    </source>
</evidence>
<keyword evidence="15" id="KW-0732">Signal</keyword>
<comment type="catalytic activity">
    <reaction evidence="13">
        <text>[(1-&gt;4)-beta-D-glucosyl]n+m + reduced acceptor + O2 = 4-dehydro-beta-D-glucosyl-[(1-&gt;4)-beta-D-glucosyl]n-1 + [(1-&gt;4)-beta-D-glucosyl]m + acceptor + H2O.</text>
        <dbReference type="EC" id="1.14.99.56"/>
    </reaction>
</comment>
<keyword evidence="17" id="KW-0378">Hydrolase</keyword>
<keyword evidence="4" id="KW-0479">Metal-binding</keyword>
<dbReference type="AlphaFoldDB" id="A0A5J5EUW6"/>
<dbReference type="GO" id="GO:0016787">
    <property type="term" value="F:hydrolase activity"/>
    <property type="evidence" value="ECO:0007669"/>
    <property type="project" value="UniProtKB-KW"/>
</dbReference>
<evidence type="ECO:0000256" key="1">
    <source>
        <dbReference type="ARBA" id="ARBA00001973"/>
    </source>
</evidence>
<dbReference type="EC" id="1.14.99.56" evidence="14"/>
<feature type="domain" description="Auxiliary Activity family 9 catalytic" evidence="16">
    <location>
        <begin position="20"/>
        <end position="231"/>
    </location>
</feature>
<gene>
    <name evidence="17" type="ORF">FN846DRAFT_47725</name>
</gene>
<feature type="chain" id="PRO_5023881772" description="lytic cellulose monooxygenase (C4-dehydrogenating)" evidence="15">
    <location>
        <begin position="20"/>
        <end position="289"/>
    </location>
</feature>
<dbReference type="GO" id="GO:0005576">
    <property type="term" value="C:extracellular region"/>
    <property type="evidence" value="ECO:0007669"/>
    <property type="project" value="UniProtKB-SubCell"/>
</dbReference>
<dbReference type="InParanoid" id="A0A5J5EUW6"/>
<feature type="signal peptide" evidence="15">
    <location>
        <begin position="1"/>
        <end position="19"/>
    </location>
</feature>
<comment type="caution">
    <text evidence="17">The sequence shown here is derived from an EMBL/GenBank/DDBJ whole genome shotgun (WGS) entry which is preliminary data.</text>
</comment>
<keyword evidence="7" id="KW-0186">Copper</keyword>
<comment type="cofactor">
    <cofactor evidence="1">
        <name>Cu(2+)</name>
        <dbReference type="ChEBI" id="CHEBI:29036"/>
    </cofactor>
</comment>
<dbReference type="OrthoDB" id="4849160at2759"/>
<dbReference type="EMBL" id="VXIS01000114">
    <property type="protein sequence ID" value="KAA8903855.1"/>
    <property type="molecule type" value="Genomic_DNA"/>
</dbReference>
<accession>A0A5J5EUW6</accession>
<proteinExistence type="inferred from homology"/>
<keyword evidence="5" id="KW-0136">Cellulose degradation</keyword>
<comment type="subcellular location">
    <subcellularLocation>
        <location evidence="2">Secreted</location>
    </subcellularLocation>
</comment>
<evidence type="ECO:0000313" key="18">
    <source>
        <dbReference type="Proteomes" id="UP000326924"/>
    </source>
</evidence>
<keyword evidence="9" id="KW-1015">Disulfide bond</keyword>
<dbReference type="GO" id="GO:0046872">
    <property type="term" value="F:metal ion binding"/>
    <property type="evidence" value="ECO:0007669"/>
    <property type="project" value="UniProtKB-KW"/>
</dbReference>
<dbReference type="GO" id="GO:0030245">
    <property type="term" value="P:cellulose catabolic process"/>
    <property type="evidence" value="ECO:0007669"/>
    <property type="project" value="UniProtKB-KW"/>
</dbReference>
<dbReference type="PANTHER" id="PTHR33353">
    <property type="entry name" value="PUTATIVE (AFU_ORTHOLOGUE AFUA_1G12560)-RELATED"/>
    <property type="match status" value="1"/>
</dbReference>
<evidence type="ECO:0000256" key="10">
    <source>
        <dbReference type="ARBA" id="ARBA00023277"/>
    </source>
</evidence>
<evidence type="ECO:0000256" key="12">
    <source>
        <dbReference type="ARBA" id="ARBA00044502"/>
    </source>
</evidence>
<dbReference type="Proteomes" id="UP000326924">
    <property type="component" value="Unassembled WGS sequence"/>
</dbReference>
<protein>
    <recommendedName>
        <fullName evidence="14">lytic cellulose monooxygenase (C4-dehydrogenating)</fullName>
        <ecNumber evidence="14">1.14.99.56</ecNumber>
    </recommendedName>
</protein>
<evidence type="ECO:0000256" key="11">
    <source>
        <dbReference type="ARBA" id="ARBA00023326"/>
    </source>
</evidence>
<evidence type="ECO:0000256" key="15">
    <source>
        <dbReference type="SAM" id="SignalP"/>
    </source>
</evidence>
<sequence>MRATAIFLTCLFNALTVSAHGYVSDATIGGTTYTGYLPYSDPYYSAPPERIFRKIPGNGPVEDLTLIDVQCDGYQGSGSAPAPLTATAAAGSTVSLHWTAWPDSHHGPVITYMAKCPGSCLDYLPGTDAVWFKIKEEGKRSDGTWASDDFTTGQAYTFTIPASLAAGNYLVRHEILALHAAYQYPGVQVYPSCFQITLTGGGSATGPSSKVSFPGAYTSTTPGIVFDIYQGTAVNFAPLPPPPPPGTSATFFLSRAEADSEIGLPHPWTECLDWLIFYFFLGGRGGSWT</sequence>
<evidence type="ECO:0000256" key="14">
    <source>
        <dbReference type="ARBA" id="ARBA00047174"/>
    </source>
</evidence>
<reference evidence="17 18" key="1">
    <citation type="submission" date="2019-09" db="EMBL/GenBank/DDBJ databases">
        <title>Draft genome of the ectomycorrhizal ascomycete Sphaerosporella brunnea.</title>
        <authorList>
            <consortium name="DOE Joint Genome Institute"/>
            <person name="Benucci G.M."/>
            <person name="Marozzi G."/>
            <person name="Antonielli L."/>
            <person name="Sanchez S."/>
            <person name="Marco P."/>
            <person name="Wang X."/>
            <person name="Falini L.B."/>
            <person name="Barry K."/>
            <person name="Haridas S."/>
            <person name="Lipzen A."/>
            <person name="Labutti K."/>
            <person name="Grigoriev I.V."/>
            <person name="Murat C."/>
            <person name="Martin F."/>
            <person name="Albertini E."/>
            <person name="Donnini D."/>
            <person name="Bonito G."/>
        </authorList>
    </citation>
    <scope>NUCLEOTIDE SEQUENCE [LARGE SCALE GENOMIC DNA]</scope>
    <source>
        <strain evidence="17 18">Sb_GMNB300</strain>
    </source>
</reference>
<evidence type="ECO:0000259" key="16">
    <source>
        <dbReference type="Pfam" id="PF03443"/>
    </source>
</evidence>
<evidence type="ECO:0000256" key="3">
    <source>
        <dbReference type="ARBA" id="ARBA00022525"/>
    </source>
</evidence>
<evidence type="ECO:0000313" key="17">
    <source>
        <dbReference type="EMBL" id="KAA8903855.1"/>
    </source>
</evidence>
<name>A0A5J5EUW6_9PEZI</name>
<evidence type="ECO:0000256" key="2">
    <source>
        <dbReference type="ARBA" id="ARBA00004613"/>
    </source>
</evidence>
<dbReference type="InterPro" id="IPR036116">
    <property type="entry name" value="FN3_sf"/>
</dbReference>
<dbReference type="PANTHER" id="PTHR33353:SF6">
    <property type="entry name" value="ENDOGLUCANASE IV"/>
    <property type="match status" value="1"/>
</dbReference>
<dbReference type="InterPro" id="IPR049892">
    <property type="entry name" value="AA9"/>
</dbReference>
<keyword evidence="18" id="KW-1185">Reference proteome</keyword>
<evidence type="ECO:0000256" key="7">
    <source>
        <dbReference type="ARBA" id="ARBA00023008"/>
    </source>
</evidence>
<evidence type="ECO:0000256" key="8">
    <source>
        <dbReference type="ARBA" id="ARBA00023033"/>
    </source>
</evidence>
<evidence type="ECO:0000256" key="13">
    <source>
        <dbReference type="ARBA" id="ARBA00045077"/>
    </source>
</evidence>
<dbReference type="CDD" id="cd21175">
    <property type="entry name" value="LPMO_AA9"/>
    <property type="match status" value="1"/>
</dbReference>
<comment type="similarity">
    <text evidence="12">Belongs to the polysaccharide monooxygenase AA9 family.</text>
</comment>